<feature type="signal peptide" evidence="1">
    <location>
        <begin position="1"/>
        <end position="21"/>
    </location>
</feature>
<keyword evidence="1" id="KW-0732">Signal</keyword>
<reference evidence="2 3" key="1">
    <citation type="submission" date="2019-12" db="EMBL/GenBank/DDBJ databases">
        <title>Genomic-based taxomic classification of the family Erythrobacteraceae.</title>
        <authorList>
            <person name="Xu L."/>
        </authorList>
    </citation>
    <scope>NUCLEOTIDE SEQUENCE [LARGE SCALE GENOMIC DNA]</scope>
    <source>
        <strain evidence="2 3">LMG 29519</strain>
    </source>
</reference>
<dbReference type="InterPro" id="IPR018673">
    <property type="entry name" value="DUF2141"/>
</dbReference>
<organism evidence="2 3">
    <name type="scientific">Alteriqipengyuania halimionae</name>
    <dbReference type="NCBI Taxonomy" id="1926630"/>
    <lineage>
        <taxon>Bacteria</taxon>
        <taxon>Pseudomonadati</taxon>
        <taxon>Pseudomonadota</taxon>
        <taxon>Alphaproteobacteria</taxon>
        <taxon>Sphingomonadales</taxon>
        <taxon>Erythrobacteraceae</taxon>
        <taxon>Alteriqipengyuania</taxon>
    </lineage>
</organism>
<gene>
    <name evidence="2" type="ORF">GRI68_10650</name>
</gene>
<evidence type="ECO:0000313" key="2">
    <source>
        <dbReference type="EMBL" id="MXP10636.1"/>
    </source>
</evidence>
<proteinExistence type="predicted"/>
<dbReference type="Pfam" id="PF09912">
    <property type="entry name" value="DUF2141"/>
    <property type="match status" value="1"/>
</dbReference>
<dbReference type="PROSITE" id="PS51257">
    <property type="entry name" value="PROKAR_LIPOPROTEIN"/>
    <property type="match status" value="1"/>
</dbReference>
<evidence type="ECO:0000313" key="3">
    <source>
        <dbReference type="Proteomes" id="UP000429229"/>
    </source>
</evidence>
<sequence length="162" mass="17407">MKKSAAILPTLAGATALLACAFAGDEARAASQQCIGPKTDTIAHVFVDGVRNDKGLIAITLYSDRKSDFLTSNGDIWVDRVPAQKGTTRTCIYLPKPGTYVVAVYHDENANKKLDRPTLGAPTEAYGFTNNPGTLFGLPRFKSVLTKFPKSGLGTRITLNYP</sequence>
<dbReference type="OrthoDB" id="7189112at2"/>
<dbReference type="RefSeq" id="WP_160617215.1">
    <property type="nucleotide sequence ID" value="NZ_WTYR01000001.1"/>
</dbReference>
<dbReference type="Proteomes" id="UP000429229">
    <property type="component" value="Unassembled WGS sequence"/>
</dbReference>
<accession>A0A6I4U4I1</accession>
<protein>
    <submittedName>
        <fullName evidence="2">DUF2141 domain-containing protein</fullName>
    </submittedName>
</protein>
<name>A0A6I4U4I1_9SPHN</name>
<comment type="caution">
    <text evidence="2">The sequence shown here is derived from an EMBL/GenBank/DDBJ whole genome shotgun (WGS) entry which is preliminary data.</text>
</comment>
<evidence type="ECO:0000256" key="1">
    <source>
        <dbReference type="SAM" id="SignalP"/>
    </source>
</evidence>
<dbReference type="EMBL" id="WTYR01000001">
    <property type="protein sequence ID" value="MXP10636.1"/>
    <property type="molecule type" value="Genomic_DNA"/>
</dbReference>
<feature type="chain" id="PRO_5026066893" evidence="1">
    <location>
        <begin position="22"/>
        <end position="162"/>
    </location>
</feature>
<dbReference type="AlphaFoldDB" id="A0A6I4U4I1"/>
<keyword evidence="3" id="KW-1185">Reference proteome</keyword>